<dbReference type="SUPFAM" id="SSF143602">
    <property type="entry name" value="STIV B116-like"/>
    <property type="match status" value="1"/>
</dbReference>
<gene>
    <name evidence="1" type="ORF">HCJ59_05810</name>
</gene>
<accession>A0ABR6SV55</accession>
<proteinExistence type="predicted"/>
<evidence type="ECO:0000313" key="1">
    <source>
        <dbReference type="EMBL" id="MBC1509406.1"/>
    </source>
</evidence>
<evidence type="ECO:0000313" key="2">
    <source>
        <dbReference type="Proteomes" id="UP000587800"/>
    </source>
</evidence>
<dbReference type="RefSeq" id="WP_185395607.1">
    <property type="nucleotide sequence ID" value="NZ_JAASTZ010000005.1"/>
</dbReference>
<dbReference type="Pfam" id="PF08960">
    <property type="entry name" value="STIV_B116-like"/>
    <property type="match status" value="1"/>
</dbReference>
<comment type="caution">
    <text evidence="1">The sequence shown here is derived from an EMBL/GenBank/DDBJ whole genome shotgun (WGS) entry which is preliminary data.</text>
</comment>
<protein>
    <submittedName>
        <fullName evidence="1">DUF1874 domain-containing protein</fullName>
    </submittedName>
</protein>
<organism evidence="1 2">
    <name type="scientific">Listeria immobilis</name>
    <dbReference type="NCBI Taxonomy" id="2713502"/>
    <lineage>
        <taxon>Bacteria</taxon>
        <taxon>Bacillati</taxon>
        <taxon>Bacillota</taxon>
        <taxon>Bacilli</taxon>
        <taxon>Bacillales</taxon>
        <taxon>Listeriaceae</taxon>
        <taxon>Listeria</taxon>
    </lineage>
</organism>
<dbReference type="Proteomes" id="UP000587800">
    <property type="component" value="Unassembled WGS sequence"/>
</dbReference>
<keyword evidence="2" id="KW-1185">Reference proteome</keyword>
<dbReference type="Gene3D" id="3.40.50.11170">
    <property type="entry name" value="Uncharacterised protein PF08960, DUF1874"/>
    <property type="match status" value="1"/>
</dbReference>
<reference evidence="1 2" key="1">
    <citation type="submission" date="2020-03" db="EMBL/GenBank/DDBJ databases">
        <title>Soil Listeria distribution.</title>
        <authorList>
            <person name="Liao J."/>
            <person name="Wiedmann M."/>
        </authorList>
    </citation>
    <scope>NUCLEOTIDE SEQUENCE [LARGE SCALE GENOMIC DNA]</scope>
    <source>
        <strain evidence="1 2">FSL L7-1515</strain>
    </source>
</reference>
<dbReference type="InterPro" id="IPR015055">
    <property type="entry name" value="STIV_B116-like"/>
</dbReference>
<dbReference type="EMBL" id="JAASUB010000006">
    <property type="protein sequence ID" value="MBC1509406.1"/>
    <property type="molecule type" value="Genomic_DNA"/>
</dbReference>
<dbReference type="InterPro" id="IPR037236">
    <property type="entry name" value="STIV_B116-like_sf"/>
</dbReference>
<sequence>MKLAVLGSTLLPNSGHFNMEEISLEQAIKLLNENDYVSFVGHSSTAQYLSRLTGKEIIVRRKRCVLEVGQKALCFKLVRRLSNNEFVTFRALQEKEYQLFLMERLT</sequence>
<name>A0ABR6SV55_9LIST</name>